<comment type="caution">
    <text evidence="1">The sequence shown here is derived from an EMBL/GenBank/DDBJ whole genome shotgun (WGS) entry which is preliminary data.</text>
</comment>
<evidence type="ECO:0000313" key="1">
    <source>
        <dbReference type="EMBL" id="MDR7164814.1"/>
    </source>
</evidence>
<organism evidence="1 2">
    <name type="scientific">Pseudarthrobacter oxydans</name>
    <name type="common">Arthrobacter oxydans</name>
    <dbReference type="NCBI Taxonomy" id="1671"/>
    <lineage>
        <taxon>Bacteria</taxon>
        <taxon>Bacillati</taxon>
        <taxon>Actinomycetota</taxon>
        <taxon>Actinomycetes</taxon>
        <taxon>Micrococcales</taxon>
        <taxon>Micrococcaceae</taxon>
        <taxon>Pseudarthrobacter</taxon>
    </lineage>
</organism>
<evidence type="ECO:0000313" key="2">
    <source>
        <dbReference type="Proteomes" id="UP001262032"/>
    </source>
</evidence>
<gene>
    <name evidence="1" type="ORF">J2X12_002852</name>
</gene>
<protein>
    <submittedName>
        <fullName evidence="1">Uncharacterized protein</fullName>
    </submittedName>
</protein>
<accession>A0AAW8ND35</accession>
<dbReference type="EMBL" id="JAVDWN010000010">
    <property type="protein sequence ID" value="MDR7164814.1"/>
    <property type="molecule type" value="Genomic_DNA"/>
</dbReference>
<sequence>MSDYIVDEGDKVALRDELGHDVAWGDLQYGDANAEQVAEFNEAYELLEDEYHTDGDLYQGSTLMRVIRRKADDKLFGFAFWQGGGKYGEADIEPNGDDHGFPSKYDWEDGVDKNEAWYVFRPIELAPLPAYKFIADA</sequence>
<dbReference type="Proteomes" id="UP001262032">
    <property type="component" value="Unassembled WGS sequence"/>
</dbReference>
<name>A0AAW8ND35_PSEOX</name>
<dbReference type="RefSeq" id="WP_310114816.1">
    <property type="nucleotide sequence ID" value="NZ_JAVDTN010000032.1"/>
</dbReference>
<dbReference type="GeneID" id="97424661"/>
<proteinExistence type="predicted"/>
<dbReference type="AlphaFoldDB" id="A0AAW8ND35"/>
<reference evidence="1" key="1">
    <citation type="submission" date="2023-07" db="EMBL/GenBank/DDBJ databases">
        <title>Sorghum-associated microbial communities from plants grown in Nebraska, USA.</title>
        <authorList>
            <person name="Schachtman D."/>
        </authorList>
    </citation>
    <scope>NUCLEOTIDE SEQUENCE</scope>
    <source>
        <strain evidence="1">BE261</strain>
    </source>
</reference>